<evidence type="ECO:0000313" key="1">
    <source>
        <dbReference type="EMBL" id="AEQ95548.1"/>
    </source>
</evidence>
<name>G7TI28_XANOB</name>
<accession>G7TI28</accession>
<dbReference type="KEGG" id="xor:XOC_1364"/>
<sequence>MQAYISALAAEMACENAQLGQLRRGRTQSVAAWIFSQKAAPEVARSISMLALTRFTGETSRRWIRYYDPLITDLVWEICSQEQRASWLRQIDAWAYRDRRGNLAVLRSQVSHQESQETLSLPPRFQFGPDVLPKLQTIGALNQAWIRALRCGKEPSRHQLSAASRAMTVAWSAGLRSTADLDLFAWHAISLGGEFHMHPTVQEILAQVHAGTETYCGLAQHCDIGQWQGSAERRSSDASYG</sequence>
<protein>
    <recommendedName>
        <fullName evidence="3">DUF4123 domain-containing protein</fullName>
    </recommendedName>
</protein>
<dbReference type="EMBL" id="CP003057">
    <property type="protein sequence ID" value="AEQ95548.1"/>
    <property type="molecule type" value="Genomic_DNA"/>
</dbReference>
<dbReference type="AlphaFoldDB" id="G7TI28"/>
<reference evidence="1 2" key="1">
    <citation type="journal article" date="2011" name="J. Bacteriol.">
        <title>Two new complete genome sequences offer insight into host and tissue specificity of plant pathogenic Xanthomonas spp.</title>
        <authorList>
            <person name="Bogdanove A.J."/>
            <person name="Koebnik R."/>
            <person name="Lu H."/>
            <person name="Furutani A."/>
            <person name="Angiuoli S.V."/>
            <person name="Patil P.B."/>
            <person name="Van Sluys M.A."/>
            <person name="Ryan R.P."/>
            <person name="Meyer D.F."/>
            <person name="Han S.W."/>
            <person name="Aparna G."/>
            <person name="Rajaram M."/>
            <person name="Delcher A.L."/>
            <person name="Phillippy A.M."/>
            <person name="Puiu D."/>
            <person name="Schatz M.C."/>
            <person name="Shumway M."/>
            <person name="Sommer D.D."/>
            <person name="Trapnell C."/>
            <person name="Benahmed F."/>
            <person name="Dimitrov G."/>
            <person name="Madupu R."/>
            <person name="Radune D."/>
            <person name="Sullivan S."/>
            <person name="Jha G."/>
            <person name="Ishihara H."/>
            <person name="Lee S.W."/>
            <person name="Pandey A."/>
            <person name="Sharma V."/>
            <person name="Sriariyanun M."/>
            <person name="Szurek B."/>
            <person name="Vera-Cruz C.M."/>
            <person name="Dorman K.S."/>
            <person name="Ronald P.C."/>
            <person name="Verdier V."/>
            <person name="Dow J.M."/>
            <person name="Sonti R.V."/>
            <person name="Tsuge S."/>
            <person name="Brendel V.P."/>
            <person name="Rabinowicz P.D."/>
            <person name="Leach J.E."/>
            <person name="White F.F."/>
            <person name="Salzberg S.L."/>
        </authorList>
    </citation>
    <scope>NUCLEOTIDE SEQUENCE [LARGE SCALE GENOMIC DNA]</scope>
    <source>
        <strain evidence="1 2">BLS256</strain>
    </source>
</reference>
<organism evidence="1 2">
    <name type="scientific">Xanthomonas oryzae pv. oryzicola (strain BLS256)</name>
    <dbReference type="NCBI Taxonomy" id="383407"/>
    <lineage>
        <taxon>Bacteria</taxon>
        <taxon>Pseudomonadati</taxon>
        <taxon>Pseudomonadota</taxon>
        <taxon>Gammaproteobacteria</taxon>
        <taxon>Lysobacterales</taxon>
        <taxon>Lysobacteraceae</taxon>
        <taxon>Xanthomonas</taxon>
    </lineage>
</organism>
<evidence type="ECO:0008006" key="3">
    <source>
        <dbReference type="Google" id="ProtNLM"/>
    </source>
</evidence>
<dbReference type="HOGENOM" id="CLU_1151432_0_0_6"/>
<evidence type="ECO:0000313" key="2">
    <source>
        <dbReference type="Proteomes" id="UP000008851"/>
    </source>
</evidence>
<dbReference type="Proteomes" id="UP000008851">
    <property type="component" value="Chromosome"/>
</dbReference>
<proteinExistence type="predicted"/>
<gene>
    <name evidence="1" type="ORF">XOC_1364</name>
</gene>